<dbReference type="PANTHER" id="PTHR42695">
    <property type="entry name" value="GLUTAMINE AMIDOTRANSFERASE YLR126C-RELATED"/>
    <property type="match status" value="1"/>
</dbReference>
<dbReference type="Pfam" id="PF00117">
    <property type="entry name" value="GATase"/>
    <property type="match status" value="1"/>
</dbReference>
<dbReference type="AlphaFoldDB" id="A0A5C4RXB6"/>
<dbReference type="InterPro" id="IPR029062">
    <property type="entry name" value="Class_I_gatase-like"/>
</dbReference>
<dbReference type="InterPro" id="IPR044992">
    <property type="entry name" value="ChyE-like"/>
</dbReference>
<keyword evidence="2" id="KW-0808">Transferase</keyword>
<sequence length="237" mass="25654">MPLNPLLILQHVAHEGPGLFGEFLKVKNIGVDIVNIYDAHCLPNPSDYKAVITLGGPQSANDRDAAMQRELRNLEGILRDEIPYLGVCLGMQTLVQAAGGQVVPCRTKETGWHRANGSPYHVELTVAGIQDPLLTGLHPRIGVFQLHGETVELSTTTTLLGTAPDCTNQLVRVGSKAYGIQSHVELTRSMLEAWATIDPDLAQLDRTELTNTYALNATSYQATASSLFENFLAIAGI</sequence>
<organism evidence="2 3">
    <name type="scientific">Prosthecochloris vibrioformis</name>
    <name type="common">Chlorobium vibrioforme</name>
    <dbReference type="NCBI Taxonomy" id="1098"/>
    <lineage>
        <taxon>Bacteria</taxon>
        <taxon>Pseudomonadati</taxon>
        <taxon>Chlorobiota</taxon>
        <taxon>Chlorobiia</taxon>
        <taxon>Chlorobiales</taxon>
        <taxon>Chlorobiaceae</taxon>
        <taxon>Prosthecochloris</taxon>
    </lineage>
</organism>
<feature type="domain" description="Glutamine amidotransferase" evidence="1">
    <location>
        <begin position="44"/>
        <end position="187"/>
    </location>
</feature>
<dbReference type="Gene3D" id="3.40.50.880">
    <property type="match status" value="1"/>
</dbReference>
<dbReference type="GO" id="GO:0005829">
    <property type="term" value="C:cytosol"/>
    <property type="evidence" value="ECO:0007669"/>
    <property type="project" value="TreeGrafter"/>
</dbReference>
<keyword evidence="3" id="KW-1185">Reference proteome</keyword>
<proteinExistence type="predicted"/>
<dbReference type="GO" id="GO:0016740">
    <property type="term" value="F:transferase activity"/>
    <property type="evidence" value="ECO:0007669"/>
    <property type="project" value="UniProtKB-KW"/>
</dbReference>
<name>A0A5C4RXB6_PROVB</name>
<comment type="caution">
    <text evidence="2">The sequence shown here is derived from an EMBL/GenBank/DDBJ whole genome shotgun (WGS) entry which is preliminary data.</text>
</comment>
<reference evidence="2 3" key="1">
    <citation type="submission" date="2019-05" db="EMBL/GenBank/DDBJ databases">
        <title>Draft Whole-Genome sequence of the green sulfur bacterium Prosthecochloris vibrioformis DSM 260.</title>
        <authorList>
            <person name="Meyer T.E."/>
            <person name="Kyndt J.A."/>
        </authorList>
    </citation>
    <scope>NUCLEOTIDE SEQUENCE [LARGE SCALE GENOMIC DNA]</scope>
    <source>
        <strain evidence="2 3">DSM 260</strain>
    </source>
</reference>
<dbReference type="InterPro" id="IPR017926">
    <property type="entry name" value="GATASE"/>
</dbReference>
<accession>A0A5C4RXB6</accession>
<evidence type="ECO:0000313" key="3">
    <source>
        <dbReference type="Proteomes" id="UP000309544"/>
    </source>
</evidence>
<dbReference type="EMBL" id="VDCI01000010">
    <property type="protein sequence ID" value="TNJ35926.1"/>
    <property type="molecule type" value="Genomic_DNA"/>
</dbReference>
<dbReference type="PANTHER" id="PTHR42695:SF5">
    <property type="entry name" value="GLUTAMINE AMIDOTRANSFERASE YLR126C-RELATED"/>
    <property type="match status" value="1"/>
</dbReference>
<dbReference type="SUPFAM" id="SSF52317">
    <property type="entry name" value="Class I glutamine amidotransferase-like"/>
    <property type="match status" value="1"/>
</dbReference>
<gene>
    <name evidence="2" type="ORF">FGF68_09630</name>
</gene>
<dbReference type="Proteomes" id="UP000309544">
    <property type="component" value="Unassembled WGS sequence"/>
</dbReference>
<evidence type="ECO:0000259" key="1">
    <source>
        <dbReference type="Pfam" id="PF00117"/>
    </source>
</evidence>
<dbReference type="CDD" id="cd01741">
    <property type="entry name" value="GATase1_1"/>
    <property type="match status" value="1"/>
</dbReference>
<keyword evidence="2" id="KW-0315">Glutamine amidotransferase</keyword>
<dbReference type="RefSeq" id="WP_139626869.1">
    <property type="nucleotide sequence ID" value="NZ_VDCI01000010.1"/>
</dbReference>
<dbReference type="PROSITE" id="PS51273">
    <property type="entry name" value="GATASE_TYPE_1"/>
    <property type="match status" value="1"/>
</dbReference>
<evidence type="ECO:0000313" key="2">
    <source>
        <dbReference type="EMBL" id="TNJ35926.1"/>
    </source>
</evidence>
<protein>
    <submittedName>
        <fullName evidence="2">Type 1 glutamine amidotransferase</fullName>
    </submittedName>
</protein>